<dbReference type="RefSeq" id="WP_379695284.1">
    <property type="nucleotide sequence ID" value="NZ_JBHSXH010000014.1"/>
</dbReference>
<dbReference type="Proteomes" id="UP001596408">
    <property type="component" value="Unassembled WGS sequence"/>
</dbReference>
<dbReference type="AlphaFoldDB" id="A0ABD5TXC8"/>
<evidence type="ECO:0000256" key="1">
    <source>
        <dbReference type="SAM" id="Phobius"/>
    </source>
</evidence>
<evidence type="ECO:0000313" key="4">
    <source>
        <dbReference type="Proteomes" id="UP001596408"/>
    </source>
</evidence>
<evidence type="ECO:0000313" key="3">
    <source>
        <dbReference type="EMBL" id="MFC6825241.1"/>
    </source>
</evidence>
<dbReference type="EMBL" id="JBHSXH010000014">
    <property type="protein sequence ID" value="MFC6825241.1"/>
    <property type="molecule type" value="Genomic_DNA"/>
</dbReference>
<keyword evidence="1" id="KW-0472">Membrane</keyword>
<keyword evidence="1" id="KW-0812">Transmembrane</keyword>
<feature type="domain" description="DUF8164" evidence="2">
    <location>
        <begin position="28"/>
        <end position="208"/>
    </location>
</feature>
<protein>
    <recommendedName>
        <fullName evidence="2">DUF8164 domain-containing protein</fullName>
    </recommendedName>
</protein>
<feature type="transmembrane region" description="Helical" evidence="1">
    <location>
        <begin position="222"/>
        <end position="243"/>
    </location>
</feature>
<gene>
    <name evidence="3" type="ORF">ACFQEV_09600</name>
</gene>
<name>A0ABD5TXC8_9EURY</name>
<proteinExistence type="predicted"/>
<organism evidence="3 4">
    <name type="scientific">Halopelagius fulvigenes</name>
    <dbReference type="NCBI Taxonomy" id="1198324"/>
    <lineage>
        <taxon>Archaea</taxon>
        <taxon>Methanobacteriati</taxon>
        <taxon>Methanobacteriota</taxon>
        <taxon>Stenosarchaea group</taxon>
        <taxon>Halobacteria</taxon>
        <taxon>Halobacteriales</taxon>
        <taxon>Haloferacaceae</taxon>
    </lineage>
</organism>
<keyword evidence="4" id="KW-1185">Reference proteome</keyword>
<keyword evidence="1" id="KW-1133">Transmembrane helix</keyword>
<comment type="caution">
    <text evidence="3">The sequence shown here is derived from an EMBL/GenBank/DDBJ whole genome shotgun (WGS) entry which is preliminary data.</text>
</comment>
<evidence type="ECO:0000259" key="2">
    <source>
        <dbReference type="Pfam" id="PF26498"/>
    </source>
</evidence>
<dbReference type="Pfam" id="PF26498">
    <property type="entry name" value="DUF8164"/>
    <property type="match status" value="1"/>
</dbReference>
<sequence>MDKTFDLKGPLRRVPTATPKYQIVTSTNRISVSQGEKTTFSVYLTGYGEIERHKMSVFLDYSSLLSGGEIVIPFHKDNEGNVSFGGPVLEEGNQLVHQIQGNSATLFLSELLFIDNPGFESPPEDNALERLYPVIVAEGDWSEHAPIQVELDIAEDAEPGDYDFQMFLLYSDRLDAFQSSAVVEIHVQSKVEEYEPWPQRFAILGALIALASLIYQTGIITYILSALIALAYSIYQTGIITYIL</sequence>
<dbReference type="InterPro" id="IPR058478">
    <property type="entry name" value="DUF8164"/>
</dbReference>
<accession>A0ABD5TXC8</accession>
<reference evidence="3 4" key="1">
    <citation type="journal article" date="2019" name="Int. J. Syst. Evol. Microbiol.">
        <title>The Global Catalogue of Microorganisms (GCM) 10K type strain sequencing project: providing services to taxonomists for standard genome sequencing and annotation.</title>
        <authorList>
            <consortium name="The Broad Institute Genomics Platform"/>
            <consortium name="The Broad Institute Genome Sequencing Center for Infectious Disease"/>
            <person name="Wu L."/>
            <person name="Ma J."/>
        </authorList>
    </citation>
    <scope>NUCLEOTIDE SEQUENCE [LARGE SCALE GENOMIC DNA]</scope>
    <source>
        <strain evidence="3 4">YIM 94188</strain>
    </source>
</reference>